<reference evidence="3 4" key="1">
    <citation type="submission" date="2019-08" db="EMBL/GenBank/DDBJ databases">
        <authorList>
            <person name="Peeters C."/>
        </authorList>
    </citation>
    <scope>NUCLEOTIDE SEQUENCE [LARGE SCALE GENOMIC DNA]</scope>
    <source>
        <strain evidence="3 4">LMG 30175</strain>
    </source>
</reference>
<evidence type="ECO:0000256" key="2">
    <source>
        <dbReference type="SAM" id="SignalP"/>
    </source>
</evidence>
<accession>A0A5E4XNV0</accession>
<gene>
    <name evidence="3" type="ORF">PTE30175_03890</name>
</gene>
<dbReference type="RefSeq" id="WP_150698693.1">
    <property type="nucleotide sequence ID" value="NZ_CABPRZ010000018.1"/>
</dbReference>
<dbReference type="EMBL" id="CABPRZ010000018">
    <property type="protein sequence ID" value="VVE37722.1"/>
    <property type="molecule type" value="Genomic_DNA"/>
</dbReference>
<name>A0A5E4XNV0_9BURK</name>
<sequence>MQRTPWIAAAGLAAAMLVSASAFARTDVSVNIGIPGPVLVAPAPVYAPPPVYAPAPLVVAPQPVYVEPHWREREHWDRGEHRGWEHRGWERRGWDRDDDRGRHGHHDRD</sequence>
<feature type="region of interest" description="Disordered" evidence="1">
    <location>
        <begin position="87"/>
        <end position="109"/>
    </location>
</feature>
<feature type="chain" id="PRO_5022754013" evidence="2">
    <location>
        <begin position="25"/>
        <end position="109"/>
    </location>
</feature>
<evidence type="ECO:0000313" key="4">
    <source>
        <dbReference type="Proteomes" id="UP000414233"/>
    </source>
</evidence>
<feature type="signal peptide" evidence="2">
    <location>
        <begin position="1"/>
        <end position="24"/>
    </location>
</feature>
<dbReference type="AlphaFoldDB" id="A0A5E4XNV0"/>
<keyword evidence="2" id="KW-0732">Signal</keyword>
<keyword evidence="4" id="KW-1185">Reference proteome</keyword>
<dbReference type="Proteomes" id="UP000414233">
    <property type="component" value="Unassembled WGS sequence"/>
</dbReference>
<organism evidence="3 4">
    <name type="scientific">Pandoraea terrae</name>
    <dbReference type="NCBI Taxonomy" id="1537710"/>
    <lineage>
        <taxon>Bacteria</taxon>
        <taxon>Pseudomonadati</taxon>
        <taxon>Pseudomonadota</taxon>
        <taxon>Betaproteobacteria</taxon>
        <taxon>Burkholderiales</taxon>
        <taxon>Burkholderiaceae</taxon>
        <taxon>Pandoraea</taxon>
    </lineage>
</organism>
<protein>
    <submittedName>
        <fullName evidence="3">Signal peptide protein</fullName>
    </submittedName>
</protein>
<evidence type="ECO:0000313" key="3">
    <source>
        <dbReference type="EMBL" id="VVE37722.1"/>
    </source>
</evidence>
<evidence type="ECO:0000256" key="1">
    <source>
        <dbReference type="SAM" id="MobiDB-lite"/>
    </source>
</evidence>
<proteinExistence type="predicted"/>